<protein>
    <submittedName>
        <fullName evidence="1">Uncharacterized protein</fullName>
    </submittedName>
</protein>
<dbReference type="EMBL" id="FIFN01000004">
    <property type="protein sequence ID" value="CYT98211.1"/>
    <property type="molecule type" value="Genomic_DNA"/>
</dbReference>
<reference evidence="1 2" key="1">
    <citation type="submission" date="2016-02" db="EMBL/GenBank/DDBJ databases">
        <authorList>
            <consortium name="Pathogen Informatics"/>
        </authorList>
    </citation>
    <scope>NUCLEOTIDE SEQUENCE [LARGE SCALE GENOMIC DNA]</scope>
    <source>
        <strain evidence="1 2">LSS100</strain>
    </source>
</reference>
<organism evidence="1 2">
    <name type="scientific">Streptococcus suis</name>
    <dbReference type="NCBI Taxonomy" id="1307"/>
    <lineage>
        <taxon>Bacteria</taxon>
        <taxon>Bacillati</taxon>
        <taxon>Bacillota</taxon>
        <taxon>Bacilli</taxon>
        <taxon>Lactobacillales</taxon>
        <taxon>Streptococcaceae</taxon>
        <taxon>Streptococcus</taxon>
    </lineage>
</organism>
<dbReference type="Proteomes" id="UP000072003">
    <property type="component" value="Unassembled WGS sequence"/>
</dbReference>
<proteinExistence type="predicted"/>
<accession>A0A0Z8B0Y9</accession>
<name>A0A0Z8B0Y9_STRSU</name>
<sequence length="41" mass="4717">MSSFVKLYILVIIANHSLYISCMLAFASIRRVITKLLNFII</sequence>
<evidence type="ECO:0000313" key="2">
    <source>
        <dbReference type="Proteomes" id="UP000072003"/>
    </source>
</evidence>
<dbReference type="AlphaFoldDB" id="A0A0Z8B0Y9"/>
<gene>
    <name evidence="1" type="ORF">ERS132462_00631</name>
</gene>
<evidence type="ECO:0000313" key="1">
    <source>
        <dbReference type="EMBL" id="CYT98211.1"/>
    </source>
</evidence>